<dbReference type="Proteomes" id="UP000695562">
    <property type="component" value="Unassembled WGS sequence"/>
</dbReference>
<evidence type="ECO:0000313" key="1">
    <source>
        <dbReference type="EMBL" id="KAF2074116.1"/>
    </source>
</evidence>
<reference evidence="1" key="1">
    <citation type="submission" date="2020-01" db="EMBL/GenBank/DDBJ databases">
        <title>Development of genomics and gene disruption for Polysphondylium violaceum indicates a role for the polyketide synthase stlB in stalk morphogenesis.</title>
        <authorList>
            <person name="Narita B."/>
            <person name="Kawabe Y."/>
            <person name="Kin K."/>
            <person name="Saito T."/>
            <person name="Gibbs R."/>
            <person name="Kuspa A."/>
            <person name="Muzny D."/>
            <person name="Queller D."/>
            <person name="Richards S."/>
            <person name="Strassman J."/>
            <person name="Sucgang R."/>
            <person name="Worley K."/>
            <person name="Schaap P."/>
        </authorList>
    </citation>
    <scope>NUCLEOTIDE SEQUENCE</scope>
    <source>
        <strain evidence="1">QSvi11</strain>
    </source>
</reference>
<organism evidence="1 2">
    <name type="scientific">Polysphondylium violaceum</name>
    <dbReference type="NCBI Taxonomy" id="133409"/>
    <lineage>
        <taxon>Eukaryota</taxon>
        <taxon>Amoebozoa</taxon>
        <taxon>Evosea</taxon>
        <taxon>Eumycetozoa</taxon>
        <taxon>Dictyostelia</taxon>
        <taxon>Dictyosteliales</taxon>
        <taxon>Dictyosteliaceae</taxon>
        <taxon>Polysphondylium</taxon>
    </lineage>
</organism>
<sequence length="655" mass="77016">MDKLYRCVFSNLYISTKIFTHVHQIQLNDYSLKYDVIVDAGWMYRNGHIKLLKEKINNTNIKLYVCNKELFSLIANADTCLFIVLFERTKDSALDYLDSKSAYDDFLSNIRNKEVLVYLHKEGHLKRIKFKLVGRMRVDVVEYLVDTGYMVLTPNVLLHNRVFGREYNGQEVNREYNEEEMYLLPDKSVIMHHKREMVELVLKHVAKPISQTYAQQIMAYLYSNPTLYIYELLSPHFDPGIEKTKIEINNQIKVPYSSAAGVIERHLETLRQRASIYQYRSKPIDLVHLIKQDCRGFWMWLLKQGDEAFFSLSTQRITTSLNAVFFYFGDIESRDEMDPSFDSLDVYPDILEAACMHGCVKVIKYFIDSGFNSQRINTRILDHSYTFFKSALRHTSDEYRGIMTDLAKFLFTISCAKILQSCCEHGYVDNLNFYLARYKVPDDSQTYQETITHFYDLALYNNHKHICRALEAQGHPYSDCPDDNLRLIERHGFKYMLDDVRRHIDRVQDSNKTDMILELLKISAIHNDFVGFKFILTEYIKVVKGNIIDVAAMMIAHSSNLAIIDHVYQHNATYFESPATFSLFVKKLYQSSADQNNFQFMEYITNETNSYSPSISEAQLYRKQQKHRKKQLLEFSQQQEIELQLQHKDKKCILM</sequence>
<keyword evidence="2" id="KW-1185">Reference proteome</keyword>
<dbReference type="EMBL" id="AJWJ01000164">
    <property type="protein sequence ID" value="KAF2074116.1"/>
    <property type="molecule type" value="Genomic_DNA"/>
</dbReference>
<evidence type="ECO:0000313" key="2">
    <source>
        <dbReference type="Proteomes" id="UP000695562"/>
    </source>
</evidence>
<accession>A0A8J4USX3</accession>
<comment type="caution">
    <text evidence="1">The sequence shown here is derived from an EMBL/GenBank/DDBJ whole genome shotgun (WGS) entry which is preliminary data.</text>
</comment>
<name>A0A8J4USX3_9MYCE</name>
<gene>
    <name evidence="1" type="ORF">CYY_004558</name>
</gene>
<protein>
    <submittedName>
        <fullName evidence="1">Uncharacterized protein</fullName>
    </submittedName>
</protein>
<dbReference type="AlphaFoldDB" id="A0A8J4USX3"/>
<proteinExistence type="predicted"/>